<evidence type="ECO:0008006" key="8">
    <source>
        <dbReference type="Google" id="ProtNLM"/>
    </source>
</evidence>
<feature type="domain" description="Disease resistance R13L4/SHOC-2-like LRR" evidence="5">
    <location>
        <begin position="597"/>
        <end position="780"/>
    </location>
</feature>
<accession>A0A8T0V5F3</accession>
<proteinExistence type="predicted"/>
<dbReference type="InterPro" id="IPR055414">
    <property type="entry name" value="LRR_R13L4/SHOC2-like"/>
</dbReference>
<evidence type="ECO:0000313" key="6">
    <source>
        <dbReference type="EMBL" id="KAG2629607.1"/>
    </source>
</evidence>
<organism evidence="6 7">
    <name type="scientific">Panicum virgatum</name>
    <name type="common">Blackwell switchgrass</name>
    <dbReference type="NCBI Taxonomy" id="38727"/>
    <lineage>
        <taxon>Eukaryota</taxon>
        <taxon>Viridiplantae</taxon>
        <taxon>Streptophyta</taxon>
        <taxon>Embryophyta</taxon>
        <taxon>Tracheophyta</taxon>
        <taxon>Spermatophyta</taxon>
        <taxon>Magnoliopsida</taxon>
        <taxon>Liliopsida</taxon>
        <taxon>Poales</taxon>
        <taxon>Poaceae</taxon>
        <taxon>PACMAD clade</taxon>
        <taxon>Panicoideae</taxon>
        <taxon>Panicodae</taxon>
        <taxon>Paniceae</taxon>
        <taxon>Panicinae</taxon>
        <taxon>Panicum</taxon>
        <taxon>Panicum sect. Hiantes</taxon>
    </lineage>
</organism>
<evidence type="ECO:0000256" key="2">
    <source>
        <dbReference type="ARBA" id="ARBA00022821"/>
    </source>
</evidence>
<evidence type="ECO:0000259" key="5">
    <source>
        <dbReference type="Pfam" id="PF23598"/>
    </source>
</evidence>
<keyword evidence="1" id="KW-0677">Repeat</keyword>
<dbReference type="AlphaFoldDB" id="A0A8T0V5F3"/>
<dbReference type="Gene3D" id="3.80.10.10">
    <property type="entry name" value="Ribonuclease Inhibitor"/>
    <property type="match status" value="2"/>
</dbReference>
<dbReference type="InterPro" id="IPR032675">
    <property type="entry name" value="LRR_dom_sf"/>
</dbReference>
<dbReference type="InterPro" id="IPR058922">
    <property type="entry name" value="WHD_DRP"/>
</dbReference>
<name>A0A8T0V5F3_PANVG</name>
<dbReference type="SUPFAM" id="SSF52540">
    <property type="entry name" value="P-loop containing nucleoside triphosphate hydrolases"/>
    <property type="match status" value="1"/>
</dbReference>
<reference evidence="6" key="1">
    <citation type="submission" date="2020-05" db="EMBL/GenBank/DDBJ databases">
        <title>WGS assembly of Panicum virgatum.</title>
        <authorList>
            <person name="Lovell J.T."/>
            <person name="Jenkins J."/>
            <person name="Shu S."/>
            <person name="Juenger T.E."/>
            <person name="Schmutz J."/>
        </authorList>
    </citation>
    <scope>NUCLEOTIDE SEQUENCE</scope>
    <source>
        <strain evidence="6">AP13</strain>
    </source>
</reference>
<dbReference type="Gene3D" id="3.40.50.300">
    <property type="entry name" value="P-loop containing nucleotide triphosphate hydrolases"/>
    <property type="match status" value="1"/>
</dbReference>
<feature type="domain" description="NB-ARC" evidence="3">
    <location>
        <begin position="211"/>
        <end position="369"/>
    </location>
</feature>
<dbReference type="PANTHER" id="PTHR36766">
    <property type="entry name" value="PLANT BROAD-SPECTRUM MILDEW RESISTANCE PROTEIN RPW8"/>
    <property type="match status" value="1"/>
</dbReference>
<comment type="caution">
    <text evidence="6">The sequence shown here is derived from an EMBL/GenBank/DDBJ whole genome shotgun (WGS) entry which is preliminary data.</text>
</comment>
<dbReference type="EMBL" id="CM029041">
    <property type="protein sequence ID" value="KAG2629607.1"/>
    <property type="molecule type" value="Genomic_DNA"/>
</dbReference>
<dbReference type="InterPro" id="IPR002182">
    <property type="entry name" value="NB-ARC"/>
</dbReference>
<gene>
    <name evidence="6" type="ORF">PVAP13_3KG442301</name>
</gene>
<dbReference type="Pfam" id="PF23559">
    <property type="entry name" value="WHD_DRP"/>
    <property type="match status" value="1"/>
</dbReference>
<dbReference type="GO" id="GO:0043531">
    <property type="term" value="F:ADP binding"/>
    <property type="evidence" value="ECO:0007669"/>
    <property type="project" value="InterPro"/>
</dbReference>
<evidence type="ECO:0000259" key="4">
    <source>
        <dbReference type="Pfam" id="PF23559"/>
    </source>
</evidence>
<sequence>MAEAAAVAAFAKTAAVFMGKTAAGAAISYFGNKALGRLSAEDADLHKQLTDKLPVIVAVFDVGNQPQVWENQALAPWMWQFRDALQEAEDALDELEYLDLEKQAKNRRAREVKSSGFRRSLSAVTTGGTSKRLKDALKGLDSVLDNAGNFLSVIMNIRSSSSDIQDLGNTRETTRELATTAVFGRQEEKGELLEWLGVHTPADTVDHKLLVCAIVGGGGMGKTTLAQVICQDKMVQDHFGNMIVWVHVSKRFEPKVLVRRILESINRNNACSEALDSLQSDLTKQLVTKRFLLVLDDAWEDMDGGKWEQFLGPLRNNAVMGGRILLTTRMRSFAEAVKRQMRVGVKCLELKDLDQEDTLKLFNHHAFGNSTPSDRLELRLIGEQIARKLKGCPFIAKVVGQQLRDSTDHSRWNAILNQDVRQFDEIGPTITEMLKMSYQDLTYEVQLCFRYCSIFPPGFKFKMEELIEMWNGIKNQEDIARDHFNILARKSFFSLVPRGLHADPSEDYYVMHDLMYELAHSVSIEECSRFKDGDHSAEANRISPPKVRHLYIQSITSEIITIISQSKNLRTLIIENEASSIQQELMSDLKKSIKGRTSLRLLKLAGQGWFGMNDVAELKHLRYIYMSATDEPNLCKLFKLCHLQVLRILKIDKEEKVSPIDIGNLPSLQKLDIPKRALSTIPHIGKLTSLRELNGFSVRKKDGHNITELQNLGKLRRIIVFDVQNVSNCNEADAAKLDNKMEMKVLSLSWSHGQGGIDDHILNKLVPHRNLKHLTISRYNGIKPPILGALEHVVLAHLPKLKYIGNSSHGSHAYDYRENWTEGNVPGELPPHLVTFVVKDCPQLLELPDLPFSLQLLGTDGVGMSSLPNMSDLKRLEPQLSTLHFRSCDFLVSLNGCFLQEEHYKALTVLKLFQCRNLTSLPNAADFRRISKMKIVEIIDCNSLSSLGGIGALSCLQVLKIEHCGNLIISSSSGLPPASVETSNLQLEMLEIDDHQLLGLNPLRNLCFTKRLFISGRSKMDLLPAEWLLQNISHMEHIEISNAELLRSLPSKMRDLYAPRSLLLHNTHVLQSLPHMPPNLWVLVINGCCTELFERCQVGGSDWGKINWIFNCDISKDA</sequence>
<keyword evidence="2" id="KW-0611">Plant defense</keyword>
<dbReference type="InterPro" id="IPR036388">
    <property type="entry name" value="WH-like_DNA-bd_sf"/>
</dbReference>
<dbReference type="GO" id="GO:0006952">
    <property type="term" value="P:defense response"/>
    <property type="evidence" value="ECO:0007669"/>
    <property type="project" value="UniProtKB-KW"/>
</dbReference>
<dbReference type="PRINTS" id="PR00364">
    <property type="entry name" value="DISEASERSIST"/>
</dbReference>
<evidence type="ECO:0000313" key="7">
    <source>
        <dbReference type="Proteomes" id="UP000823388"/>
    </source>
</evidence>
<protein>
    <recommendedName>
        <fullName evidence="8">NB-ARC domain-containing protein</fullName>
    </recommendedName>
</protein>
<feature type="domain" description="Disease resistance protein winged helix" evidence="4">
    <location>
        <begin position="454"/>
        <end position="519"/>
    </location>
</feature>
<dbReference type="Pfam" id="PF23598">
    <property type="entry name" value="LRR_14"/>
    <property type="match status" value="1"/>
</dbReference>
<evidence type="ECO:0000256" key="1">
    <source>
        <dbReference type="ARBA" id="ARBA00022737"/>
    </source>
</evidence>
<dbReference type="Gene3D" id="1.10.10.10">
    <property type="entry name" value="Winged helix-like DNA-binding domain superfamily/Winged helix DNA-binding domain"/>
    <property type="match status" value="1"/>
</dbReference>
<evidence type="ECO:0000259" key="3">
    <source>
        <dbReference type="Pfam" id="PF00931"/>
    </source>
</evidence>
<keyword evidence="7" id="KW-1185">Reference proteome</keyword>
<dbReference type="PANTHER" id="PTHR36766:SF64">
    <property type="entry name" value="OS12G0206100 PROTEIN"/>
    <property type="match status" value="1"/>
</dbReference>
<dbReference type="SUPFAM" id="SSF52058">
    <property type="entry name" value="L domain-like"/>
    <property type="match status" value="2"/>
</dbReference>
<dbReference type="Pfam" id="PF00931">
    <property type="entry name" value="NB-ARC"/>
    <property type="match status" value="1"/>
</dbReference>
<dbReference type="InterPro" id="IPR027417">
    <property type="entry name" value="P-loop_NTPase"/>
</dbReference>
<dbReference type="Proteomes" id="UP000823388">
    <property type="component" value="Chromosome 3K"/>
</dbReference>